<proteinExistence type="inferred from homology"/>
<reference evidence="6 7" key="1">
    <citation type="submission" date="2019-12" db="EMBL/GenBank/DDBJ databases">
        <title>Corynebacterium sp. nov., isolated from feces of the Anser Albifrons in China.</title>
        <authorList>
            <person name="Liu Q."/>
        </authorList>
    </citation>
    <scope>NUCLEOTIDE SEQUENCE [LARGE SCALE GENOMIC DNA]</scope>
    <source>
        <strain evidence="6 7">4H37-19</strain>
    </source>
</reference>
<dbReference type="AlphaFoldDB" id="A0A7H0SNE7"/>
<dbReference type="PANTHER" id="PTHR43153:SF1">
    <property type="entry name" value="ELECTRON TRANSFER FLAVOPROTEIN SUBUNIT ALPHA, MITOCHONDRIAL"/>
    <property type="match status" value="1"/>
</dbReference>
<dbReference type="GO" id="GO:0050660">
    <property type="term" value="F:flavin adenine dinucleotide binding"/>
    <property type="evidence" value="ECO:0007669"/>
    <property type="project" value="InterPro"/>
</dbReference>
<accession>A0A7H0SNE7</accession>
<evidence type="ECO:0000256" key="4">
    <source>
        <dbReference type="PIRSR" id="PIRSR000089-1"/>
    </source>
</evidence>
<sequence>MSNINVFVEHYDGKLSPSCAELCTVARELGEVNAYVYGSKEQAQVFQETLAALGVQRIFCYEDYENREEDCTCDSLISHQAQFLQRIICVFSIGPVLLSATAEGNEIAGRLAVRMGSGVLTDVTGIDTEGIGEQSIFGDRIITHSAVKGLNPVYTLRPGAVSPRIAAVPGAAELCEVMFIPREHLGGHVVSFTPAPPTDRPELSQVKTVVAAGRGIGKEQHLHDLIEPLADSLGAAVGVTRDVVDLGWYPTQYQIGHTGVSISPDLYLAVGVSGANHHTSGIQSSGTIIAINNDEDAPIFQIADLGVIGDLFTIIPELTKEIQTRL</sequence>
<dbReference type="Pfam" id="PF01012">
    <property type="entry name" value="ETF"/>
    <property type="match status" value="1"/>
</dbReference>
<keyword evidence="4" id="KW-0274">FAD</keyword>
<feature type="binding site" evidence="4">
    <location>
        <begin position="271"/>
        <end position="278"/>
    </location>
    <ligand>
        <name>FAD</name>
        <dbReference type="ChEBI" id="CHEBI:57692"/>
    </ligand>
</feature>
<dbReference type="Proteomes" id="UP000516320">
    <property type="component" value="Chromosome"/>
</dbReference>
<keyword evidence="7" id="KW-1185">Reference proteome</keyword>
<feature type="binding site" evidence="4">
    <location>
        <position position="292"/>
    </location>
    <ligand>
        <name>FAD</name>
        <dbReference type="ChEBI" id="CHEBI:57692"/>
    </ligand>
</feature>
<keyword evidence="4" id="KW-0285">Flavoprotein</keyword>
<dbReference type="PIRSF" id="PIRSF000089">
    <property type="entry name" value="Electra_flavoP_a"/>
    <property type="match status" value="1"/>
</dbReference>
<dbReference type="KEGG" id="cpoy:GP475_04995"/>
<dbReference type="SMART" id="SM00893">
    <property type="entry name" value="ETF"/>
    <property type="match status" value="1"/>
</dbReference>
<comment type="similarity">
    <text evidence="1">Belongs to the ETF alpha-subunit/FixB family.</text>
</comment>
<name>A0A7H0SNE7_9CORY</name>
<dbReference type="InterPro" id="IPR001308">
    <property type="entry name" value="ETF_a/FixB"/>
</dbReference>
<comment type="subunit">
    <text evidence="2">Heterodimer of an alpha and a beta subunit.</text>
</comment>
<feature type="binding site" evidence="4">
    <location>
        <begin position="254"/>
        <end position="258"/>
    </location>
    <ligand>
        <name>FAD</name>
        <dbReference type="ChEBI" id="CHEBI:57692"/>
    </ligand>
</feature>
<organism evidence="6 7">
    <name type="scientific">Corynebacterium poyangense</name>
    <dbReference type="NCBI Taxonomy" id="2684405"/>
    <lineage>
        <taxon>Bacteria</taxon>
        <taxon>Bacillati</taxon>
        <taxon>Actinomycetota</taxon>
        <taxon>Actinomycetes</taxon>
        <taxon>Mycobacteriales</taxon>
        <taxon>Corynebacteriaceae</taxon>
        <taxon>Corynebacterium</taxon>
    </lineage>
</organism>
<dbReference type="PANTHER" id="PTHR43153">
    <property type="entry name" value="ELECTRON TRANSFER FLAVOPROTEIN ALPHA"/>
    <property type="match status" value="1"/>
</dbReference>
<evidence type="ECO:0000256" key="3">
    <source>
        <dbReference type="ARBA" id="ARBA00025649"/>
    </source>
</evidence>
<dbReference type="GO" id="GO:0033539">
    <property type="term" value="P:fatty acid beta-oxidation using acyl-CoA dehydrogenase"/>
    <property type="evidence" value="ECO:0007669"/>
    <property type="project" value="TreeGrafter"/>
</dbReference>
<evidence type="ECO:0000259" key="5">
    <source>
        <dbReference type="SMART" id="SM00893"/>
    </source>
</evidence>
<dbReference type="Gene3D" id="3.40.50.1220">
    <property type="entry name" value="TPP-binding domain"/>
    <property type="match status" value="1"/>
</dbReference>
<comment type="function">
    <text evidence="3">The electron transfer flavoprotein serves as a specific electron acceptor for other dehydrogenases. It transfers the electrons to the main respiratory chain via ETF-ubiquinone oxidoreductase (ETF dehydrogenase).</text>
</comment>
<dbReference type="SUPFAM" id="SSF52402">
    <property type="entry name" value="Adenine nucleotide alpha hydrolases-like"/>
    <property type="match status" value="1"/>
</dbReference>
<evidence type="ECO:0000313" key="7">
    <source>
        <dbReference type="Proteomes" id="UP000516320"/>
    </source>
</evidence>
<evidence type="ECO:0000313" key="6">
    <source>
        <dbReference type="EMBL" id="QNQ90072.1"/>
    </source>
</evidence>
<gene>
    <name evidence="6" type="ORF">GP475_04995</name>
</gene>
<dbReference type="SUPFAM" id="SSF52467">
    <property type="entry name" value="DHS-like NAD/FAD-binding domain"/>
    <property type="match status" value="1"/>
</dbReference>
<dbReference type="Gene3D" id="3.40.50.620">
    <property type="entry name" value="HUPs"/>
    <property type="match status" value="1"/>
</dbReference>
<dbReference type="InterPro" id="IPR014731">
    <property type="entry name" value="ETF_asu_C"/>
</dbReference>
<dbReference type="GO" id="GO:0009055">
    <property type="term" value="F:electron transfer activity"/>
    <property type="evidence" value="ECO:0007669"/>
    <property type="project" value="InterPro"/>
</dbReference>
<evidence type="ECO:0000256" key="2">
    <source>
        <dbReference type="ARBA" id="ARBA00011355"/>
    </source>
</evidence>
<comment type="cofactor">
    <cofactor evidence="4">
        <name>FAD</name>
        <dbReference type="ChEBI" id="CHEBI:57692"/>
    </cofactor>
    <text evidence="4">Binds 1 FAD per dimer.</text>
</comment>
<dbReference type="InterPro" id="IPR029035">
    <property type="entry name" value="DHS-like_NAD/FAD-binding_dom"/>
</dbReference>
<dbReference type="RefSeq" id="WP_187975532.1">
    <property type="nucleotide sequence ID" value="NZ_CP046884.1"/>
</dbReference>
<dbReference type="Pfam" id="PF00766">
    <property type="entry name" value="ETF_alpha"/>
    <property type="match status" value="1"/>
</dbReference>
<protein>
    <submittedName>
        <fullName evidence="6">Electron transfer flavoprotein subunit alpha/FixB family protein</fullName>
    </submittedName>
</protein>
<dbReference type="InterPro" id="IPR014730">
    <property type="entry name" value="ETF_a/b_N"/>
</dbReference>
<dbReference type="InterPro" id="IPR014729">
    <property type="entry name" value="Rossmann-like_a/b/a_fold"/>
</dbReference>
<dbReference type="EMBL" id="CP046884">
    <property type="protein sequence ID" value="QNQ90072.1"/>
    <property type="molecule type" value="Genomic_DNA"/>
</dbReference>
<feature type="binding site" evidence="4">
    <location>
        <position position="214"/>
    </location>
    <ligand>
        <name>FAD</name>
        <dbReference type="ChEBI" id="CHEBI:57692"/>
    </ligand>
</feature>
<evidence type="ECO:0000256" key="1">
    <source>
        <dbReference type="ARBA" id="ARBA00005817"/>
    </source>
</evidence>
<feature type="domain" description="Electron transfer flavoprotein alpha/beta-subunit N-terminal" evidence="5">
    <location>
        <begin position="4"/>
        <end position="189"/>
    </location>
</feature>
<feature type="binding site" evidence="4">
    <location>
        <begin position="240"/>
        <end position="241"/>
    </location>
    <ligand>
        <name>FAD</name>
        <dbReference type="ChEBI" id="CHEBI:57692"/>
    </ligand>
</feature>